<dbReference type="Proteomes" id="UP000326340">
    <property type="component" value="Unassembled WGS sequence"/>
</dbReference>
<accession>A0A5Q4C0J4</accession>
<gene>
    <name evidence="2" type="ORF">CSHISOI_02858</name>
</gene>
<protein>
    <submittedName>
        <fullName evidence="2">Uncharacterized protein</fullName>
    </submittedName>
</protein>
<feature type="compositionally biased region" description="Basic and acidic residues" evidence="1">
    <location>
        <begin position="35"/>
        <end position="48"/>
    </location>
</feature>
<keyword evidence="3" id="KW-1185">Reference proteome</keyword>
<evidence type="ECO:0000313" key="3">
    <source>
        <dbReference type="Proteomes" id="UP000326340"/>
    </source>
</evidence>
<comment type="caution">
    <text evidence="2">The sequence shown here is derived from an EMBL/GenBank/DDBJ whole genome shotgun (WGS) entry which is preliminary data.</text>
</comment>
<dbReference type="AlphaFoldDB" id="A0A5Q4C0J4"/>
<dbReference type="OrthoDB" id="10366190at2759"/>
<evidence type="ECO:0000313" key="2">
    <source>
        <dbReference type="EMBL" id="TQN72601.1"/>
    </source>
</evidence>
<feature type="region of interest" description="Disordered" evidence="1">
    <location>
        <begin position="31"/>
        <end position="70"/>
    </location>
</feature>
<evidence type="ECO:0000256" key="1">
    <source>
        <dbReference type="SAM" id="MobiDB-lite"/>
    </source>
</evidence>
<reference evidence="2 3" key="1">
    <citation type="journal article" date="2019" name="Sci. Rep.">
        <title>Colletotrichum shisoi sp. nov., an anthracnose pathogen of Perilla frutescens in Japan: molecular phylogenetic, morphological and genomic evidence.</title>
        <authorList>
            <person name="Gan P."/>
            <person name="Tsushima A."/>
            <person name="Hiroyama R."/>
            <person name="Narusaka M."/>
            <person name="Takano Y."/>
            <person name="Narusaka Y."/>
            <person name="Kawaradani M."/>
            <person name="Damm U."/>
            <person name="Shirasu K."/>
        </authorList>
    </citation>
    <scope>NUCLEOTIDE SEQUENCE [LARGE SCALE GENOMIC DNA]</scope>
    <source>
        <strain evidence="2 3">PG-2018a</strain>
    </source>
</reference>
<name>A0A5Q4C0J4_9PEZI</name>
<dbReference type="EMBL" id="PUHP01000159">
    <property type="protein sequence ID" value="TQN72601.1"/>
    <property type="molecule type" value="Genomic_DNA"/>
</dbReference>
<sequence length="70" mass="7590">MLLFGGSAAIPDKAATARMLGNGKVQFQLLSPADELNKPKSPKSEVRFSARRPRTDIGPCEPLRSGEHNK</sequence>
<proteinExistence type="predicted"/>
<organism evidence="2 3">
    <name type="scientific">Colletotrichum shisoi</name>
    <dbReference type="NCBI Taxonomy" id="2078593"/>
    <lineage>
        <taxon>Eukaryota</taxon>
        <taxon>Fungi</taxon>
        <taxon>Dikarya</taxon>
        <taxon>Ascomycota</taxon>
        <taxon>Pezizomycotina</taxon>
        <taxon>Sordariomycetes</taxon>
        <taxon>Hypocreomycetidae</taxon>
        <taxon>Glomerellales</taxon>
        <taxon>Glomerellaceae</taxon>
        <taxon>Colletotrichum</taxon>
        <taxon>Colletotrichum destructivum species complex</taxon>
    </lineage>
</organism>